<feature type="transmembrane region" description="Helical" evidence="1">
    <location>
        <begin position="40"/>
        <end position="62"/>
    </location>
</feature>
<dbReference type="EMBL" id="JACRVF010000002">
    <property type="protein sequence ID" value="MBC5992846.1"/>
    <property type="molecule type" value="Genomic_DNA"/>
</dbReference>
<keyword evidence="1" id="KW-1133">Transmembrane helix</keyword>
<evidence type="ECO:0000313" key="3">
    <source>
        <dbReference type="Proteomes" id="UP000603640"/>
    </source>
</evidence>
<proteinExistence type="predicted"/>
<evidence type="ECO:0000256" key="1">
    <source>
        <dbReference type="SAM" id="Phobius"/>
    </source>
</evidence>
<dbReference type="InterPro" id="IPR021215">
    <property type="entry name" value="DUF2752"/>
</dbReference>
<sequence>MRILQNMKVLYLTEAGLWLLGLTLLAFMKPDGEHLFSFCPYSWFLESGCLGCGIGHGISYLLQGNFQASWQAHPLSAPALLLLLWRCWQLLRWQYLHFYSLTLDKHHG</sequence>
<keyword evidence="3" id="KW-1185">Reference proteome</keyword>
<gene>
    <name evidence="2" type="ORF">H8S84_08375</name>
</gene>
<dbReference type="Proteomes" id="UP000603640">
    <property type="component" value="Unassembled WGS sequence"/>
</dbReference>
<protein>
    <submittedName>
        <fullName evidence="2">DUF2752 domain-containing protein</fullName>
    </submittedName>
</protein>
<keyword evidence="1" id="KW-0472">Membrane</keyword>
<dbReference type="AlphaFoldDB" id="A0A923SJK8"/>
<evidence type="ECO:0000313" key="2">
    <source>
        <dbReference type="EMBL" id="MBC5992846.1"/>
    </source>
</evidence>
<comment type="caution">
    <text evidence="2">The sequence shown here is derived from an EMBL/GenBank/DDBJ whole genome shotgun (WGS) entry which is preliminary data.</text>
</comment>
<accession>A0A923SJK8</accession>
<keyword evidence="1" id="KW-0812">Transmembrane</keyword>
<organism evidence="2 3">
    <name type="scientific">Pontibacter cellulosilyticus</name>
    <dbReference type="NCBI Taxonomy" id="1720253"/>
    <lineage>
        <taxon>Bacteria</taxon>
        <taxon>Pseudomonadati</taxon>
        <taxon>Bacteroidota</taxon>
        <taxon>Cytophagia</taxon>
        <taxon>Cytophagales</taxon>
        <taxon>Hymenobacteraceae</taxon>
        <taxon>Pontibacter</taxon>
    </lineage>
</organism>
<name>A0A923SJK8_9BACT</name>
<feature type="transmembrane region" description="Helical" evidence="1">
    <location>
        <begin position="9"/>
        <end position="28"/>
    </location>
</feature>
<dbReference type="Pfam" id="PF10825">
    <property type="entry name" value="DUF2752"/>
    <property type="match status" value="1"/>
</dbReference>
<reference evidence="2" key="1">
    <citation type="submission" date="2020-08" db="EMBL/GenBank/DDBJ databases">
        <title>Pontibacter sp. SD6 16S ribosomal RNA gene Genome sequencing and assembly.</title>
        <authorList>
            <person name="Kang M."/>
        </authorList>
    </citation>
    <scope>NUCLEOTIDE SEQUENCE</scope>
    <source>
        <strain evidence="2">SD6</strain>
    </source>
</reference>